<protein>
    <submittedName>
        <fullName evidence="4">Arm DNA-binding domain-containing protein</fullName>
    </submittedName>
</protein>
<evidence type="ECO:0000259" key="3">
    <source>
        <dbReference type="Pfam" id="PF14659"/>
    </source>
</evidence>
<reference evidence="4" key="1">
    <citation type="submission" date="2020-11" db="EMBL/GenBank/DDBJ databases">
        <title>Whole-genome analyses of Nonomuraea sp. K274.</title>
        <authorList>
            <person name="Veyisoglu A."/>
        </authorList>
    </citation>
    <scope>NUCLEOTIDE SEQUENCE</scope>
    <source>
        <strain evidence="4">K274</strain>
    </source>
</reference>
<proteinExistence type="predicted"/>
<organism evidence="4 5">
    <name type="scientific">Nonomuraea cypriaca</name>
    <dbReference type="NCBI Taxonomy" id="1187855"/>
    <lineage>
        <taxon>Bacteria</taxon>
        <taxon>Bacillati</taxon>
        <taxon>Actinomycetota</taxon>
        <taxon>Actinomycetes</taxon>
        <taxon>Streptosporangiales</taxon>
        <taxon>Streptosporangiaceae</taxon>
        <taxon>Nonomuraea</taxon>
    </lineage>
</organism>
<dbReference type="GO" id="GO:0003677">
    <property type="term" value="F:DNA binding"/>
    <property type="evidence" value="ECO:0007669"/>
    <property type="project" value="UniProtKB-KW"/>
</dbReference>
<evidence type="ECO:0000313" key="5">
    <source>
        <dbReference type="Proteomes" id="UP000605361"/>
    </source>
</evidence>
<sequence length="160" mass="18025">MTKRRSRGDGGLHWDDKRQRWIATASLGYTPAGKRIVKRASGKTKTEAKDKLKEIIRDYEDGLTIAPSDYTVANAVTYWLDHGLKGRDPKTVRLYTDFAQLHILPALGARKLRELSVEDIDKWLAPFSALERSSAEVSWIDVEEVQEVELEVGGSRDGRG</sequence>
<keyword evidence="5" id="KW-1185">Reference proteome</keyword>
<dbReference type="Proteomes" id="UP000605361">
    <property type="component" value="Unassembled WGS sequence"/>
</dbReference>
<evidence type="ECO:0000256" key="1">
    <source>
        <dbReference type="ARBA" id="ARBA00023125"/>
    </source>
</evidence>
<dbReference type="Pfam" id="PF14657">
    <property type="entry name" value="Arm-DNA-bind_4"/>
    <property type="match status" value="1"/>
</dbReference>
<comment type="caution">
    <text evidence="4">The sequence shown here is derived from an EMBL/GenBank/DDBJ whole genome shotgun (WGS) entry which is preliminary data.</text>
</comment>
<dbReference type="SUPFAM" id="SSF56349">
    <property type="entry name" value="DNA breaking-rejoining enzymes"/>
    <property type="match status" value="1"/>
</dbReference>
<dbReference type="RefSeq" id="WP_195894654.1">
    <property type="nucleotide sequence ID" value="NZ_JADOGI010000016.1"/>
</dbReference>
<dbReference type="InterPro" id="IPR010998">
    <property type="entry name" value="Integrase_recombinase_N"/>
</dbReference>
<feature type="domain" description="Integrase SAM-like N-terminal" evidence="3">
    <location>
        <begin position="77"/>
        <end position="124"/>
    </location>
</feature>
<dbReference type="AlphaFoldDB" id="A0A931A928"/>
<evidence type="ECO:0000313" key="4">
    <source>
        <dbReference type="EMBL" id="MBF8185684.1"/>
    </source>
</evidence>
<gene>
    <name evidence="4" type="ORF">ITP53_08015</name>
</gene>
<dbReference type="InterPro" id="IPR028259">
    <property type="entry name" value="AP2-like_int_N"/>
</dbReference>
<dbReference type="Pfam" id="PF14659">
    <property type="entry name" value="Phage_int_SAM_3"/>
    <property type="match status" value="1"/>
</dbReference>
<evidence type="ECO:0000259" key="2">
    <source>
        <dbReference type="Pfam" id="PF14657"/>
    </source>
</evidence>
<dbReference type="InterPro" id="IPR004107">
    <property type="entry name" value="Integrase_SAM-like_N"/>
</dbReference>
<dbReference type="Gene3D" id="1.10.150.130">
    <property type="match status" value="1"/>
</dbReference>
<dbReference type="EMBL" id="JADOGI010000016">
    <property type="protein sequence ID" value="MBF8185684.1"/>
    <property type="molecule type" value="Genomic_DNA"/>
</dbReference>
<feature type="domain" description="AP2-like integrase N-terminal" evidence="2">
    <location>
        <begin position="20"/>
        <end position="62"/>
    </location>
</feature>
<name>A0A931A928_9ACTN</name>
<dbReference type="GO" id="GO:0015074">
    <property type="term" value="P:DNA integration"/>
    <property type="evidence" value="ECO:0007669"/>
    <property type="project" value="InterPro"/>
</dbReference>
<keyword evidence="1 4" id="KW-0238">DNA-binding</keyword>
<accession>A0A931A928</accession>
<dbReference type="InterPro" id="IPR011010">
    <property type="entry name" value="DNA_brk_join_enz"/>
</dbReference>